<dbReference type="Pfam" id="PF01497">
    <property type="entry name" value="Peripla_BP_2"/>
    <property type="match status" value="1"/>
</dbReference>
<evidence type="ECO:0000313" key="6">
    <source>
        <dbReference type="Proteomes" id="UP000502196"/>
    </source>
</evidence>
<keyword evidence="2 3" id="KW-0732">Signal</keyword>
<dbReference type="NCBIfam" id="NF038402">
    <property type="entry name" value="TroA_like"/>
    <property type="match status" value="1"/>
</dbReference>
<proteinExistence type="inferred from homology"/>
<dbReference type="Gene3D" id="3.40.50.1980">
    <property type="entry name" value="Nitrogenase molybdenum iron protein domain"/>
    <property type="match status" value="2"/>
</dbReference>
<feature type="domain" description="Fe/B12 periplasmic-binding" evidence="4">
    <location>
        <begin position="68"/>
        <end position="320"/>
    </location>
</feature>
<dbReference type="AlphaFoldDB" id="A0A6F9EC62"/>
<gene>
    <name evidence="5" type="ORF">COOX1_2660</name>
</gene>
<protein>
    <submittedName>
        <fullName evidence="5">ABC transporter substrate-binding protein</fullName>
    </submittedName>
</protein>
<dbReference type="PROSITE" id="PS51257">
    <property type="entry name" value="PROKAR_LIPOPROTEIN"/>
    <property type="match status" value="1"/>
</dbReference>
<dbReference type="PANTHER" id="PTHR30535:SF34">
    <property type="entry name" value="MOLYBDATE-BINDING PROTEIN MOLA"/>
    <property type="match status" value="1"/>
</dbReference>
<evidence type="ECO:0000259" key="4">
    <source>
        <dbReference type="PROSITE" id="PS50983"/>
    </source>
</evidence>
<dbReference type="PROSITE" id="PS50983">
    <property type="entry name" value="FE_B12_PBP"/>
    <property type="match status" value="1"/>
</dbReference>
<dbReference type="GO" id="GO:0071281">
    <property type="term" value="P:cellular response to iron ion"/>
    <property type="evidence" value="ECO:0007669"/>
    <property type="project" value="TreeGrafter"/>
</dbReference>
<organism evidence="5 6">
    <name type="scientific">Kyrpidia spormannii</name>
    <dbReference type="NCBI Taxonomy" id="2055160"/>
    <lineage>
        <taxon>Bacteria</taxon>
        <taxon>Bacillati</taxon>
        <taxon>Bacillota</taxon>
        <taxon>Bacilli</taxon>
        <taxon>Bacillales</taxon>
        <taxon>Alicyclobacillaceae</taxon>
        <taxon>Kyrpidia</taxon>
    </lineage>
</organism>
<dbReference type="PANTHER" id="PTHR30535">
    <property type="entry name" value="VITAMIN B12-BINDING PROTEIN"/>
    <property type="match status" value="1"/>
</dbReference>
<dbReference type="RefSeq" id="WP_170086142.1">
    <property type="nucleotide sequence ID" value="NZ_CP047971.1"/>
</dbReference>
<dbReference type="InterPro" id="IPR050902">
    <property type="entry name" value="ABC_Transporter_SBP"/>
</dbReference>
<dbReference type="InterPro" id="IPR054828">
    <property type="entry name" value="Vit_B12_bind_prot"/>
</dbReference>
<dbReference type="InterPro" id="IPR002491">
    <property type="entry name" value="ABC_transptr_periplasmic_BD"/>
</dbReference>
<evidence type="ECO:0000256" key="2">
    <source>
        <dbReference type="ARBA" id="ARBA00022729"/>
    </source>
</evidence>
<feature type="signal peptide" evidence="3">
    <location>
        <begin position="1"/>
        <end position="30"/>
    </location>
</feature>
<name>A0A6F9EC62_9BACL</name>
<evidence type="ECO:0000313" key="5">
    <source>
        <dbReference type="EMBL" id="CAB3394923.1"/>
    </source>
</evidence>
<accession>A0A6F9EC62</accession>
<sequence length="323" mass="35169">MVRMDGKRKFWTVLVLFAVILILSSCGTGAAPSASPQGGASPPAVTHYPLTIKDDSGTSVTIAREPRRIVSLIPSHTEILFALGLDRRVVGVTTWDNYPPGVQKKVEAVLDGLNPPIERLVALHPDLVVLGSHNESIVQTVRNAGLTAVMYDPQSLEAVYQTIQALGEITNRTSQAAALVNQMKAKASAIAAKVSQIPPDKRVRVYVEADPNQLYTAGNHTFMDELIRLAGGINVASDLNGWQPMNAEMLIQKNPQVIVVTYGYYVPDAVDKPKQRPGWQVVDAVRNNRVYSVDSDLVSRPGPRIVDGAETLAKLFYPQLFQP</sequence>
<reference evidence="5 6" key="1">
    <citation type="submission" date="2020-04" db="EMBL/GenBank/DDBJ databases">
        <authorList>
            <person name="Hogendoorn C."/>
        </authorList>
    </citation>
    <scope>NUCLEOTIDE SEQUENCE [LARGE SCALE GENOMIC DNA]</scope>
    <source>
        <strain evidence="5">COOX1</strain>
    </source>
</reference>
<dbReference type="CDD" id="cd01143">
    <property type="entry name" value="YvrC"/>
    <property type="match status" value="1"/>
</dbReference>
<dbReference type="Proteomes" id="UP000502196">
    <property type="component" value="Chromosome"/>
</dbReference>
<comment type="similarity">
    <text evidence="1">Belongs to the bacterial solute-binding protein 8 family.</text>
</comment>
<dbReference type="SUPFAM" id="SSF53807">
    <property type="entry name" value="Helical backbone' metal receptor"/>
    <property type="match status" value="1"/>
</dbReference>
<evidence type="ECO:0000256" key="1">
    <source>
        <dbReference type="ARBA" id="ARBA00008814"/>
    </source>
</evidence>
<evidence type="ECO:0000256" key="3">
    <source>
        <dbReference type="SAM" id="SignalP"/>
    </source>
</evidence>
<feature type="chain" id="PRO_5030151526" evidence="3">
    <location>
        <begin position="31"/>
        <end position="323"/>
    </location>
</feature>
<dbReference type="EMBL" id="LR792683">
    <property type="protein sequence ID" value="CAB3394923.1"/>
    <property type="molecule type" value="Genomic_DNA"/>
</dbReference>